<gene>
    <name evidence="2" type="ORF">OCTVUL_1B005539</name>
</gene>
<accession>A0AA36AWL9</accession>
<evidence type="ECO:0000256" key="1">
    <source>
        <dbReference type="SAM" id="Phobius"/>
    </source>
</evidence>
<feature type="transmembrane region" description="Helical" evidence="1">
    <location>
        <begin position="33"/>
        <end position="49"/>
    </location>
</feature>
<evidence type="ECO:0000313" key="2">
    <source>
        <dbReference type="EMBL" id="CAI9723655.1"/>
    </source>
</evidence>
<reference evidence="2" key="1">
    <citation type="submission" date="2023-08" db="EMBL/GenBank/DDBJ databases">
        <authorList>
            <person name="Alioto T."/>
            <person name="Alioto T."/>
            <person name="Gomez Garrido J."/>
        </authorList>
    </citation>
    <scope>NUCLEOTIDE SEQUENCE</scope>
</reference>
<name>A0AA36AWL9_OCTVU</name>
<evidence type="ECO:0000313" key="3">
    <source>
        <dbReference type="Proteomes" id="UP001162480"/>
    </source>
</evidence>
<protein>
    <recommendedName>
        <fullName evidence="4">Reverse transcriptase domain-containing protein</fullName>
    </recommendedName>
</protein>
<dbReference type="EMBL" id="OX597818">
    <property type="protein sequence ID" value="CAI9723655.1"/>
    <property type="molecule type" value="Genomic_DNA"/>
</dbReference>
<keyword evidence="1" id="KW-0812">Transmembrane</keyword>
<sequence length="140" mass="15999">MINKSQEEIEKDRSHIRMKIACDSGVRVDGVDAVFVLGVFVFVAAKLGLKVNRDKSKIMRINEENGERIKVETGELDDVAEFTYLGSKIRFSGNTDEDIKTRISFHHNRNCAITPFSSYTSSTITYYHCYQYSSYRTGHT</sequence>
<keyword evidence="3" id="KW-1185">Reference proteome</keyword>
<proteinExistence type="predicted"/>
<dbReference type="AlphaFoldDB" id="A0AA36AWL9"/>
<dbReference type="Proteomes" id="UP001162480">
    <property type="component" value="Chromosome 5"/>
</dbReference>
<keyword evidence="1" id="KW-1133">Transmembrane helix</keyword>
<organism evidence="2 3">
    <name type="scientific">Octopus vulgaris</name>
    <name type="common">Common octopus</name>
    <dbReference type="NCBI Taxonomy" id="6645"/>
    <lineage>
        <taxon>Eukaryota</taxon>
        <taxon>Metazoa</taxon>
        <taxon>Spiralia</taxon>
        <taxon>Lophotrochozoa</taxon>
        <taxon>Mollusca</taxon>
        <taxon>Cephalopoda</taxon>
        <taxon>Coleoidea</taxon>
        <taxon>Octopodiformes</taxon>
        <taxon>Octopoda</taxon>
        <taxon>Incirrata</taxon>
        <taxon>Octopodidae</taxon>
        <taxon>Octopus</taxon>
    </lineage>
</organism>
<evidence type="ECO:0008006" key="4">
    <source>
        <dbReference type="Google" id="ProtNLM"/>
    </source>
</evidence>
<keyword evidence="1" id="KW-0472">Membrane</keyword>